<dbReference type="Gene3D" id="1.10.443.10">
    <property type="entry name" value="Intergrase catalytic core"/>
    <property type="match status" value="1"/>
</dbReference>
<keyword evidence="2" id="KW-0233">DNA recombination</keyword>
<evidence type="ECO:0000259" key="3">
    <source>
        <dbReference type="Pfam" id="PF00589"/>
    </source>
</evidence>
<gene>
    <name evidence="5" type="ORF">MM239_11080</name>
</gene>
<dbReference type="Proteomes" id="UP001165489">
    <property type="component" value="Unassembled WGS sequence"/>
</dbReference>
<sequence length="415" mass="48805">MHDFKIKAVINPKGKKSTEGESIYICINKKIRKYINLNLEKIPKQAWNGKPLKWVNNKYSYSESHNLVINRAIHNLKEIIQDHLRRDEVLTAEKLKKFYEVKHQGKKIRGISGLMAPGASDTIVSYITYFLNSERSIKLAPNTRKVYITLKKLIDRFRSHAVMSEINEEFIRSFVDFLRDENKVEVTVAKYVDRLKVIYKEYCDQYGVIYKKRYFDILDVQSNQGPKKIIYLDDKQYDQLIKLNFSEEEKRLEITRDIFILLCNTSLYYNDLIRLQPQSAFDQNLINENPDHFVLQGERKKNGEGFWIPLNKVAKEILFKYYCSDCSNIFPASIAISEQKFNQALKVLANRINFDDKLSIIVGRKTFGTKVDKLGMDEKDIQMMYGHSPGSILKKHYTERRTVETYLRILSFIDK</sequence>
<dbReference type="InterPro" id="IPR013762">
    <property type="entry name" value="Integrase-like_cat_sf"/>
</dbReference>
<name>A0ABS9V0K4_9BACT</name>
<accession>A0ABS9V0K4</accession>
<evidence type="ECO:0000256" key="2">
    <source>
        <dbReference type="ARBA" id="ARBA00023172"/>
    </source>
</evidence>
<dbReference type="InterPro" id="IPR025269">
    <property type="entry name" value="SAM-like_dom"/>
</dbReference>
<dbReference type="Pfam" id="PF13102">
    <property type="entry name" value="Phage_int_SAM_5"/>
    <property type="match status" value="1"/>
</dbReference>
<evidence type="ECO:0000313" key="5">
    <source>
        <dbReference type="EMBL" id="MCH7409938.1"/>
    </source>
</evidence>
<evidence type="ECO:0000313" key="6">
    <source>
        <dbReference type="Proteomes" id="UP001165489"/>
    </source>
</evidence>
<dbReference type="InterPro" id="IPR010998">
    <property type="entry name" value="Integrase_recombinase_N"/>
</dbReference>
<dbReference type="Pfam" id="PF00589">
    <property type="entry name" value="Phage_integrase"/>
    <property type="match status" value="1"/>
</dbReference>
<protein>
    <submittedName>
        <fullName evidence="5">Site-specific integrase</fullName>
    </submittedName>
</protein>
<dbReference type="InterPro" id="IPR002104">
    <property type="entry name" value="Integrase_catalytic"/>
</dbReference>
<dbReference type="InterPro" id="IPR011010">
    <property type="entry name" value="DNA_brk_join_enz"/>
</dbReference>
<dbReference type="SUPFAM" id="SSF56349">
    <property type="entry name" value="DNA breaking-rejoining enzymes"/>
    <property type="match status" value="1"/>
</dbReference>
<dbReference type="Gene3D" id="1.10.150.130">
    <property type="match status" value="1"/>
</dbReference>
<evidence type="ECO:0000259" key="4">
    <source>
        <dbReference type="Pfam" id="PF13102"/>
    </source>
</evidence>
<evidence type="ECO:0000256" key="1">
    <source>
        <dbReference type="ARBA" id="ARBA00023125"/>
    </source>
</evidence>
<proteinExistence type="predicted"/>
<keyword evidence="6" id="KW-1185">Reference proteome</keyword>
<organism evidence="5 6">
    <name type="scientific">Belliella filtrata</name>
    <dbReference type="NCBI Taxonomy" id="2923435"/>
    <lineage>
        <taxon>Bacteria</taxon>
        <taxon>Pseudomonadati</taxon>
        <taxon>Bacteroidota</taxon>
        <taxon>Cytophagia</taxon>
        <taxon>Cytophagales</taxon>
        <taxon>Cyclobacteriaceae</taxon>
        <taxon>Belliella</taxon>
    </lineage>
</organism>
<keyword evidence="1" id="KW-0238">DNA-binding</keyword>
<reference evidence="5" key="1">
    <citation type="submission" date="2022-03" db="EMBL/GenBank/DDBJ databases">
        <title>De novo assembled genomes of Belliella spp. (Cyclobacteriaceae) strains.</title>
        <authorList>
            <person name="Szabo A."/>
            <person name="Korponai K."/>
            <person name="Felfoldi T."/>
        </authorList>
    </citation>
    <scope>NUCLEOTIDE SEQUENCE</scope>
    <source>
        <strain evidence="5">DSM 111904</strain>
    </source>
</reference>
<dbReference type="EMBL" id="JAKZGP010000026">
    <property type="protein sequence ID" value="MCH7409938.1"/>
    <property type="molecule type" value="Genomic_DNA"/>
</dbReference>
<feature type="domain" description="Phage integrase SAM-like" evidence="4">
    <location>
        <begin position="124"/>
        <end position="201"/>
    </location>
</feature>
<feature type="domain" description="Tyr recombinase" evidence="3">
    <location>
        <begin position="232"/>
        <end position="400"/>
    </location>
</feature>
<comment type="caution">
    <text evidence="5">The sequence shown here is derived from an EMBL/GenBank/DDBJ whole genome shotgun (WGS) entry which is preliminary data.</text>
</comment>
<dbReference type="RefSeq" id="WP_241348308.1">
    <property type="nucleotide sequence ID" value="NZ_JAKZGP010000026.1"/>
</dbReference>